<dbReference type="GeneID" id="20080341"/>
<dbReference type="AlphaFoldDB" id="A0A024UGX4"/>
<dbReference type="VEuPathDB" id="FungiDB:H310_03291"/>
<proteinExistence type="predicted"/>
<organism evidence="1">
    <name type="scientific">Aphanomyces invadans</name>
    <dbReference type="NCBI Taxonomy" id="157072"/>
    <lineage>
        <taxon>Eukaryota</taxon>
        <taxon>Sar</taxon>
        <taxon>Stramenopiles</taxon>
        <taxon>Oomycota</taxon>
        <taxon>Saprolegniomycetes</taxon>
        <taxon>Saprolegniales</taxon>
        <taxon>Verrucalvaceae</taxon>
        <taxon>Aphanomyces</taxon>
    </lineage>
</organism>
<protein>
    <submittedName>
        <fullName evidence="1">Uncharacterized protein</fullName>
    </submittedName>
</protein>
<accession>A0A024UGX4</accession>
<evidence type="ECO:0000313" key="1">
    <source>
        <dbReference type="EMBL" id="ETW05539.1"/>
    </source>
</evidence>
<dbReference type="RefSeq" id="XP_008865316.1">
    <property type="nucleotide sequence ID" value="XM_008867094.1"/>
</dbReference>
<gene>
    <name evidence="1" type="ORF">H310_03291</name>
</gene>
<dbReference type="EMBL" id="KI913956">
    <property type="protein sequence ID" value="ETW05539.1"/>
    <property type="molecule type" value="Genomic_DNA"/>
</dbReference>
<sequence length="34" mass="3880">MVYTAEQVKAKQLEHNNARANVTPMYAQLKAVFD</sequence>
<reference evidence="1" key="1">
    <citation type="submission" date="2013-12" db="EMBL/GenBank/DDBJ databases">
        <title>The Genome Sequence of Aphanomyces invadans NJM9701.</title>
        <authorList>
            <consortium name="The Broad Institute Genomics Platform"/>
            <person name="Russ C."/>
            <person name="Tyler B."/>
            <person name="van West P."/>
            <person name="Dieguez-Uribeondo J."/>
            <person name="Young S.K."/>
            <person name="Zeng Q."/>
            <person name="Gargeya S."/>
            <person name="Fitzgerald M."/>
            <person name="Abouelleil A."/>
            <person name="Alvarado L."/>
            <person name="Chapman S.B."/>
            <person name="Gainer-Dewar J."/>
            <person name="Goldberg J."/>
            <person name="Griggs A."/>
            <person name="Gujja S."/>
            <person name="Hansen M."/>
            <person name="Howarth C."/>
            <person name="Imamovic A."/>
            <person name="Ireland A."/>
            <person name="Larimer J."/>
            <person name="McCowan C."/>
            <person name="Murphy C."/>
            <person name="Pearson M."/>
            <person name="Poon T.W."/>
            <person name="Priest M."/>
            <person name="Roberts A."/>
            <person name="Saif S."/>
            <person name="Shea T."/>
            <person name="Sykes S."/>
            <person name="Wortman J."/>
            <person name="Nusbaum C."/>
            <person name="Birren B."/>
        </authorList>
    </citation>
    <scope>NUCLEOTIDE SEQUENCE [LARGE SCALE GENOMIC DNA]</scope>
    <source>
        <strain evidence="1">NJM9701</strain>
    </source>
</reference>
<name>A0A024UGX4_9STRA</name>